<dbReference type="GO" id="GO:0034765">
    <property type="term" value="P:regulation of monoatomic ion transmembrane transport"/>
    <property type="evidence" value="ECO:0007669"/>
    <property type="project" value="TreeGrafter"/>
</dbReference>
<dbReference type="InterPro" id="IPR041647">
    <property type="entry name" value="IRK_C"/>
</dbReference>
<dbReference type="GO" id="GO:0005886">
    <property type="term" value="C:plasma membrane"/>
    <property type="evidence" value="ECO:0007669"/>
    <property type="project" value="TreeGrafter"/>
</dbReference>
<dbReference type="InterPro" id="IPR013518">
    <property type="entry name" value="K_chnl_inward-rec_Kir_cyto"/>
</dbReference>
<evidence type="ECO:0000256" key="7">
    <source>
        <dbReference type="ARBA" id="ARBA00022989"/>
    </source>
</evidence>
<keyword evidence="3 11" id="KW-0633">Potassium transport</keyword>
<feature type="domain" description="Potassium channel inwardly rectifying transmembrane" evidence="13">
    <location>
        <begin position="58"/>
        <end position="199"/>
    </location>
</feature>
<protein>
    <submittedName>
        <fullName evidence="15">G protein-activated inward rectifier potassium channel 2</fullName>
    </submittedName>
</protein>
<evidence type="ECO:0000259" key="14">
    <source>
        <dbReference type="Pfam" id="PF17655"/>
    </source>
</evidence>
<dbReference type="GO" id="GO:1990573">
    <property type="term" value="P:potassium ion import across plasma membrane"/>
    <property type="evidence" value="ECO:0007669"/>
    <property type="project" value="TreeGrafter"/>
</dbReference>
<evidence type="ECO:0000256" key="2">
    <source>
        <dbReference type="ARBA" id="ARBA00022448"/>
    </source>
</evidence>
<feature type="transmembrane region" description="Helical" evidence="12">
    <location>
        <begin position="96"/>
        <end position="117"/>
    </location>
</feature>
<evidence type="ECO:0000256" key="1">
    <source>
        <dbReference type="ARBA" id="ARBA00004141"/>
    </source>
</evidence>
<evidence type="ECO:0000259" key="13">
    <source>
        <dbReference type="Pfam" id="PF01007"/>
    </source>
</evidence>
<keyword evidence="4 11" id="KW-0812">Transmembrane</keyword>
<dbReference type="OrthoDB" id="273257at2759"/>
<dbReference type="Gene3D" id="2.60.40.1400">
    <property type="entry name" value="G protein-activated inward rectifier potassium channel 1"/>
    <property type="match status" value="1"/>
</dbReference>
<evidence type="ECO:0000256" key="10">
    <source>
        <dbReference type="ARBA" id="ARBA00023303"/>
    </source>
</evidence>
<dbReference type="InterPro" id="IPR014756">
    <property type="entry name" value="Ig_E-set"/>
</dbReference>
<feature type="transmembrane region" description="Helical" evidence="12">
    <location>
        <begin position="169"/>
        <end position="194"/>
    </location>
</feature>
<dbReference type="GO" id="GO:0005242">
    <property type="term" value="F:inward rectifier potassium channel activity"/>
    <property type="evidence" value="ECO:0007669"/>
    <property type="project" value="InterPro"/>
</dbReference>
<comment type="similarity">
    <text evidence="11">Belongs to the inward rectifier-type potassium channel (TC 1.A.2.1) family.</text>
</comment>
<dbReference type="OMA" id="ISMRDDK"/>
<keyword evidence="16" id="KW-1185">Reference proteome</keyword>
<evidence type="ECO:0000256" key="4">
    <source>
        <dbReference type="ARBA" id="ARBA00022692"/>
    </source>
</evidence>
<evidence type="ECO:0000256" key="5">
    <source>
        <dbReference type="ARBA" id="ARBA00022882"/>
    </source>
</evidence>
<dbReference type="Pfam" id="PF01007">
    <property type="entry name" value="IRK"/>
    <property type="match status" value="1"/>
</dbReference>
<comment type="subcellular location">
    <subcellularLocation>
        <location evidence="1 11">Membrane</location>
        <topology evidence="1 11">Multi-pass membrane protein</topology>
    </subcellularLocation>
</comment>
<reference evidence="15 16" key="1">
    <citation type="submission" date="2015-12" db="EMBL/GenBank/DDBJ databases">
        <title>The genome of Folsomia candida.</title>
        <authorList>
            <person name="Faddeeva A."/>
            <person name="Derks M.F."/>
            <person name="Anvar Y."/>
            <person name="Smit S."/>
            <person name="Van Straalen N."/>
            <person name="Roelofs D."/>
        </authorList>
    </citation>
    <scope>NUCLEOTIDE SEQUENCE [LARGE SCALE GENOMIC DNA]</scope>
    <source>
        <strain evidence="15 16">VU population</strain>
        <tissue evidence="15">Whole body</tissue>
    </source>
</reference>
<evidence type="ECO:0000256" key="6">
    <source>
        <dbReference type="ARBA" id="ARBA00022958"/>
    </source>
</evidence>
<organism evidence="15 16">
    <name type="scientific">Folsomia candida</name>
    <name type="common">Springtail</name>
    <dbReference type="NCBI Taxonomy" id="158441"/>
    <lineage>
        <taxon>Eukaryota</taxon>
        <taxon>Metazoa</taxon>
        <taxon>Ecdysozoa</taxon>
        <taxon>Arthropoda</taxon>
        <taxon>Hexapoda</taxon>
        <taxon>Collembola</taxon>
        <taxon>Entomobryomorpha</taxon>
        <taxon>Isotomoidea</taxon>
        <taxon>Isotomidae</taxon>
        <taxon>Proisotominae</taxon>
        <taxon>Folsomia</taxon>
    </lineage>
</organism>
<keyword evidence="2 11" id="KW-0813">Transport</keyword>
<keyword evidence="8 11" id="KW-0406">Ion transport</keyword>
<keyword evidence="6 11" id="KW-0630">Potassium</keyword>
<keyword evidence="7 12" id="KW-1133">Transmembrane helix</keyword>
<dbReference type="Proteomes" id="UP000198287">
    <property type="component" value="Unassembled WGS sequence"/>
</dbReference>
<keyword evidence="9 12" id="KW-0472">Membrane</keyword>
<evidence type="ECO:0000256" key="9">
    <source>
        <dbReference type="ARBA" id="ARBA00023136"/>
    </source>
</evidence>
<evidence type="ECO:0000256" key="11">
    <source>
        <dbReference type="RuleBase" id="RU003822"/>
    </source>
</evidence>
<dbReference type="InterPro" id="IPR040445">
    <property type="entry name" value="Kir_TM"/>
</dbReference>
<name>A0A226DQP8_FOLCA</name>
<evidence type="ECO:0000256" key="8">
    <source>
        <dbReference type="ARBA" id="ARBA00023065"/>
    </source>
</evidence>
<keyword evidence="10 11" id="KW-0407">Ion channel</keyword>
<feature type="domain" description="Inward rectifier potassium channel C-terminal" evidence="14">
    <location>
        <begin position="206"/>
        <end position="368"/>
    </location>
</feature>
<dbReference type="PRINTS" id="PR01320">
    <property type="entry name" value="KIRCHANNEL"/>
</dbReference>
<evidence type="ECO:0000256" key="3">
    <source>
        <dbReference type="ARBA" id="ARBA00022538"/>
    </source>
</evidence>
<dbReference type="Pfam" id="PF17655">
    <property type="entry name" value="IRK_C"/>
    <property type="match status" value="1"/>
</dbReference>
<accession>A0A226DQP8</accession>
<dbReference type="InterPro" id="IPR016449">
    <property type="entry name" value="K_chnl_inward-rec_Kir"/>
</dbReference>
<proteinExistence type="inferred from homology"/>
<comment type="caution">
    <text evidence="15">The sequence shown here is derived from an EMBL/GenBank/DDBJ whole genome shotgun (WGS) entry which is preliminary data.</text>
</comment>
<keyword evidence="5 11" id="KW-0851">Voltage-gated channel</keyword>
<evidence type="ECO:0000256" key="12">
    <source>
        <dbReference type="SAM" id="Phobius"/>
    </source>
</evidence>
<dbReference type="PANTHER" id="PTHR11767">
    <property type="entry name" value="INWARD RECTIFIER POTASSIUM CHANNEL"/>
    <property type="match status" value="1"/>
</dbReference>
<evidence type="ECO:0000313" key="16">
    <source>
        <dbReference type="Proteomes" id="UP000198287"/>
    </source>
</evidence>
<dbReference type="AlphaFoldDB" id="A0A226DQP8"/>
<dbReference type="EMBL" id="LNIX01000012">
    <property type="protein sequence ID" value="OXA47842.1"/>
    <property type="molecule type" value="Genomic_DNA"/>
</dbReference>
<dbReference type="SUPFAM" id="SSF81324">
    <property type="entry name" value="Voltage-gated potassium channels"/>
    <property type="match status" value="1"/>
</dbReference>
<gene>
    <name evidence="15" type="ORF">Fcan01_17247</name>
</gene>
<dbReference type="SUPFAM" id="SSF81296">
    <property type="entry name" value="E set domains"/>
    <property type="match status" value="1"/>
</dbReference>
<sequence length="404" mass="46422">MRKVKIATLPENGQQENLSDGSMEKVTVVIDTKRDEKNKTTSGEEINRNNTIYYDRVVKQDGSFNFRNSHVQHRHKKFMVDIFTTLLEEIRWRWTVLGFFVVYLMSFVCFGTCWYLILYMHDDPRHFGDPNWTPCITGMQNLTSAVLFSIETQQTIGYGYYHVTEECPLAGVLLFVQTVWGVILEGTVVGLVFIKMSRAKQRSETIMFSKNAVLTMRDGVMNFMFRIGDMRSTHLCEAHVRAQLIRKRRTPEGEIINYAPQELAVGGDGELGSTILLFWPTVIVHPVTCDSPLFDIVQDFHEYDEESFEIIVILEGIVPSTGNCTQARSSYLPSEILWKQQFEAISCTKSRSGERVIDYANFHKTIPSTILNKRMSIFQHSDDVKEPLRKRGSIFQQLRGITPA</sequence>
<dbReference type="GO" id="GO:0034702">
    <property type="term" value="C:monoatomic ion channel complex"/>
    <property type="evidence" value="ECO:0007669"/>
    <property type="project" value="UniProtKB-KW"/>
</dbReference>
<evidence type="ECO:0000313" key="15">
    <source>
        <dbReference type="EMBL" id="OXA47842.1"/>
    </source>
</evidence>
<dbReference type="FunFam" id="1.10.287.70:FF:000019">
    <property type="entry name" value="G protein-activated inward rectifier potassium channel 1"/>
    <property type="match status" value="1"/>
</dbReference>
<dbReference type="PANTHER" id="PTHR11767:SF102">
    <property type="entry name" value="INWARDLY RECTIFYING POTASSIUM CHANNEL 1, ISOFORM F"/>
    <property type="match status" value="1"/>
</dbReference>
<dbReference type="Gene3D" id="1.10.287.70">
    <property type="match status" value="1"/>
</dbReference>